<keyword evidence="2 4" id="KW-0689">Ribosomal protein</keyword>
<dbReference type="GO" id="GO:0022625">
    <property type="term" value="C:cytosolic large ribosomal subunit"/>
    <property type="evidence" value="ECO:0007669"/>
    <property type="project" value="UniProtKB-UniRule"/>
</dbReference>
<evidence type="ECO:0000313" key="6">
    <source>
        <dbReference type="EMBL" id="HIG63736.1"/>
    </source>
</evidence>
<evidence type="ECO:0000256" key="2">
    <source>
        <dbReference type="ARBA" id="ARBA00022980"/>
    </source>
</evidence>
<dbReference type="HAMAP" id="MF_01371_A">
    <property type="entry name" value="Ribosomal_uL30_A"/>
    <property type="match status" value="1"/>
</dbReference>
<dbReference type="AlphaFoldDB" id="A0A7C7ZEC9"/>
<evidence type="ECO:0000256" key="1">
    <source>
        <dbReference type="ARBA" id="ARBA00007594"/>
    </source>
</evidence>
<organism evidence="6 7">
    <name type="scientific">Marine Group III euryarchaeote</name>
    <dbReference type="NCBI Taxonomy" id="2173149"/>
    <lineage>
        <taxon>Archaea</taxon>
        <taxon>Methanobacteriati</taxon>
        <taxon>Thermoplasmatota</taxon>
        <taxon>Thermoplasmata</taxon>
        <taxon>Candidatus Thermoprofundales</taxon>
    </lineage>
</organism>
<dbReference type="Proteomes" id="UP000589516">
    <property type="component" value="Unassembled WGS sequence"/>
</dbReference>
<dbReference type="Pfam" id="PF00327">
    <property type="entry name" value="Ribosomal_L30"/>
    <property type="match status" value="1"/>
</dbReference>
<feature type="domain" description="Large ribosomal subunit protein uL30-like ferredoxin-like fold" evidence="5">
    <location>
        <begin position="4"/>
        <end position="53"/>
    </location>
</feature>
<comment type="similarity">
    <text evidence="1 4">Belongs to the universal ribosomal protein uL30 family.</text>
</comment>
<sequence length="158" mass="17252">MTWAVVRVRGPINVKPKARETMRLLRLNRVNHCVMVPEDATHLGMLQQVKDYVTWGEADAETAELLLSDAGMLGGRKPLGKAALKEGGFTTVKAFAKKVAAGKARLRDVPGLKPVLRLHPPRKGGWEGIKRSFTEGGALGYRGDAINALLRRMTRGDA</sequence>
<proteinExistence type="inferred from homology"/>
<dbReference type="NCBIfam" id="NF004711">
    <property type="entry name" value="PRK06049.1"/>
    <property type="match status" value="1"/>
</dbReference>
<dbReference type="InterPro" id="IPR036919">
    <property type="entry name" value="Ribo_uL30_ferredoxin-like_sf"/>
</dbReference>
<comment type="subunit">
    <text evidence="4">Part of the 50S ribosomal subunit.</text>
</comment>
<dbReference type="SUPFAM" id="SSF55129">
    <property type="entry name" value="Ribosomal protein L30p/L7e"/>
    <property type="match status" value="1"/>
</dbReference>
<evidence type="ECO:0000313" key="7">
    <source>
        <dbReference type="Proteomes" id="UP000589516"/>
    </source>
</evidence>
<dbReference type="GO" id="GO:0000463">
    <property type="term" value="P:maturation of LSU-rRNA from tricistronic rRNA transcript (SSU-rRNA, 5.8S rRNA, LSU-rRNA)"/>
    <property type="evidence" value="ECO:0007669"/>
    <property type="project" value="TreeGrafter"/>
</dbReference>
<dbReference type="GO" id="GO:0003723">
    <property type="term" value="F:RNA binding"/>
    <property type="evidence" value="ECO:0007669"/>
    <property type="project" value="TreeGrafter"/>
</dbReference>
<dbReference type="EMBL" id="DUAV01000026">
    <property type="protein sequence ID" value="HIG63736.1"/>
    <property type="molecule type" value="Genomic_DNA"/>
</dbReference>
<evidence type="ECO:0000256" key="4">
    <source>
        <dbReference type="HAMAP-Rule" id="MF_01371"/>
    </source>
</evidence>
<dbReference type="CDD" id="cd01657">
    <property type="entry name" value="Ribosomal_L7_archeal_euk"/>
    <property type="match status" value="1"/>
</dbReference>
<dbReference type="InterPro" id="IPR018038">
    <property type="entry name" value="Ribosomal_uL30_CS"/>
</dbReference>
<dbReference type="PANTHER" id="PTHR11524">
    <property type="entry name" value="60S RIBOSOMAL PROTEIN L7"/>
    <property type="match status" value="1"/>
</dbReference>
<dbReference type="InterPro" id="IPR016082">
    <property type="entry name" value="Ribosomal_uL30_ferredoxin-like"/>
</dbReference>
<comment type="caution">
    <text evidence="6">The sequence shown here is derived from an EMBL/GenBank/DDBJ whole genome shotgun (WGS) entry which is preliminary data.</text>
</comment>
<dbReference type="GO" id="GO:0003735">
    <property type="term" value="F:structural constituent of ribosome"/>
    <property type="evidence" value="ECO:0007669"/>
    <property type="project" value="UniProtKB-UniRule"/>
</dbReference>
<keyword evidence="3 4" id="KW-0687">Ribonucleoprotein</keyword>
<accession>A0A7C7ZEC9</accession>
<gene>
    <name evidence="4" type="primary">rpl30</name>
    <name evidence="6" type="ORF">EYQ16_04385</name>
</gene>
<dbReference type="InterPro" id="IPR005997">
    <property type="entry name" value="Ribosomal_uL30_arc"/>
</dbReference>
<name>A0A7C7ZEC9_9ARCH</name>
<dbReference type="Gene3D" id="3.30.1390.20">
    <property type="entry name" value="Ribosomal protein L30, ferredoxin-like fold domain"/>
    <property type="match status" value="1"/>
</dbReference>
<dbReference type="NCBIfam" id="TIGR01309">
    <property type="entry name" value="uL30_arch"/>
    <property type="match status" value="1"/>
</dbReference>
<dbReference type="PROSITE" id="PS00634">
    <property type="entry name" value="RIBOSOMAL_L30"/>
    <property type="match status" value="1"/>
</dbReference>
<evidence type="ECO:0000256" key="3">
    <source>
        <dbReference type="ARBA" id="ARBA00023274"/>
    </source>
</evidence>
<dbReference type="Gene3D" id="1.10.15.30">
    <property type="match status" value="1"/>
</dbReference>
<dbReference type="PANTHER" id="PTHR11524:SF16">
    <property type="entry name" value="LARGE RIBOSOMAL SUBUNIT PROTEIN UL30"/>
    <property type="match status" value="1"/>
</dbReference>
<dbReference type="GO" id="GO:0006412">
    <property type="term" value="P:translation"/>
    <property type="evidence" value="ECO:0007669"/>
    <property type="project" value="UniProtKB-UniRule"/>
</dbReference>
<evidence type="ECO:0000259" key="5">
    <source>
        <dbReference type="Pfam" id="PF00327"/>
    </source>
</evidence>
<dbReference type="InterPro" id="IPR039699">
    <property type="entry name" value="Ribosomal_uL30"/>
</dbReference>
<protein>
    <recommendedName>
        <fullName evidence="4">Large ribosomal subunit protein uL30</fullName>
    </recommendedName>
</protein>
<reference evidence="7" key="1">
    <citation type="journal article" date="2019" name="bioRxiv">
        <title>Genome diversification in globally distributed novel marine Proteobacteria is linked to environmental adaptation.</title>
        <authorList>
            <person name="Zhou Z."/>
            <person name="Tran P.Q."/>
            <person name="Kieft K."/>
            <person name="Anantharaman K."/>
        </authorList>
    </citation>
    <scope>NUCLEOTIDE SEQUENCE [LARGE SCALE GENOMIC DNA]</scope>
</reference>
<dbReference type="InterPro" id="IPR035808">
    <property type="entry name" value="Ribosomal_uL30_euk_arc"/>
</dbReference>